<evidence type="ECO:0000256" key="1">
    <source>
        <dbReference type="SAM" id="Phobius"/>
    </source>
</evidence>
<evidence type="ECO:0000313" key="3">
    <source>
        <dbReference type="EMBL" id="THD67753.1"/>
    </source>
</evidence>
<organism evidence="3 4">
    <name type="scientific">Robertkochia marina</name>
    <dbReference type="NCBI Taxonomy" id="1227945"/>
    <lineage>
        <taxon>Bacteria</taxon>
        <taxon>Pseudomonadati</taxon>
        <taxon>Bacteroidota</taxon>
        <taxon>Flavobacteriia</taxon>
        <taxon>Flavobacteriales</taxon>
        <taxon>Flavobacteriaceae</taxon>
        <taxon>Robertkochia</taxon>
    </lineage>
</organism>
<keyword evidence="1" id="KW-1133">Transmembrane helix</keyword>
<feature type="transmembrane region" description="Helical" evidence="1">
    <location>
        <begin position="86"/>
        <end position="106"/>
    </location>
</feature>
<dbReference type="AlphaFoldDB" id="A0A4S3M163"/>
<dbReference type="Proteomes" id="UP000305939">
    <property type="component" value="Unassembled WGS sequence"/>
</dbReference>
<feature type="transmembrane region" description="Helical" evidence="1">
    <location>
        <begin position="269"/>
        <end position="290"/>
    </location>
</feature>
<keyword evidence="1" id="KW-0812">Transmembrane</keyword>
<evidence type="ECO:0000313" key="4">
    <source>
        <dbReference type="Proteomes" id="UP000305939"/>
    </source>
</evidence>
<feature type="transmembrane region" description="Helical" evidence="1">
    <location>
        <begin position="149"/>
        <end position="170"/>
    </location>
</feature>
<keyword evidence="4" id="KW-1185">Reference proteome</keyword>
<feature type="transmembrane region" description="Helical" evidence="1">
    <location>
        <begin position="182"/>
        <end position="199"/>
    </location>
</feature>
<dbReference type="EMBL" id="SSMC01000002">
    <property type="protein sequence ID" value="THD67753.1"/>
    <property type="molecule type" value="Genomic_DNA"/>
</dbReference>
<feature type="transmembrane region" description="Helical" evidence="1">
    <location>
        <begin position="7"/>
        <end position="26"/>
    </location>
</feature>
<dbReference type="RefSeq" id="WP_136335958.1">
    <property type="nucleotide sequence ID" value="NZ_SSMC01000002.1"/>
</dbReference>
<protein>
    <submittedName>
        <fullName evidence="3">Acyltransferase</fullName>
    </submittedName>
</protein>
<comment type="caution">
    <text evidence="3">The sequence shown here is derived from an EMBL/GenBank/DDBJ whole genome shotgun (WGS) entry which is preliminary data.</text>
</comment>
<dbReference type="GO" id="GO:0016747">
    <property type="term" value="F:acyltransferase activity, transferring groups other than amino-acyl groups"/>
    <property type="evidence" value="ECO:0007669"/>
    <property type="project" value="InterPro"/>
</dbReference>
<gene>
    <name evidence="3" type="ORF">E7Z59_08860</name>
</gene>
<keyword evidence="1" id="KW-0472">Membrane</keyword>
<dbReference type="InterPro" id="IPR002656">
    <property type="entry name" value="Acyl_transf_3_dom"/>
</dbReference>
<dbReference type="PANTHER" id="PTHR23028">
    <property type="entry name" value="ACETYLTRANSFERASE"/>
    <property type="match status" value="1"/>
</dbReference>
<dbReference type="Pfam" id="PF01757">
    <property type="entry name" value="Acyl_transf_3"/>
    <property type="match status" value="1"/>
</dbReference>
<keyword evidence="3" id="KW-0808">Transferase</keyword>
<feature type="transmembrane region" description="Helical" evidence="1">
    <location>
        <begin position="206"/>
        <end position="224"/>
    </location>
</feature>
<evidence type="ECO:0000259" key="2">
    <source>
        <dbReference type="Pfam" id="PF01757"/>
    </source>
</evidence>
<reference evidence="3 4" key="1">
    <citation type="submission" date="2019-04" db="EMBL/GenBank/DDBJ databases">
        <title>Draft genome sequence of Robertkochia marina CC-AMO-30D.</title>
        <authorList>
            <person name="Hameed A."/>
            <person name="Lin S.-Y."/>
            <person name="Shahina M."/>
            <person name="Lai W.-A."/>
            <person name="Young C.-C."/>
        </authorList>
    </citation>
    <scope>NUCLEOTIDE SEQUENCE [LARGE SCALE GENOMIC DNA]</scope>
    <source>
        <strain evidence="3 4">CC-AMO-30D</strain>
    </source>
</reference>
<proteinExistence type="predicted"/>
<feature type="transmembrane region" description="Helical" evidence="1">
    <location>
        <begin position="46"/>
        <end position="65"/>
    </location>
</feature>
<sequence>MAIRRIAYFDYARFLAILGVILVHVGQHSSISLVPKSVTGLGRFGVQLFFIVSGATIYITYNSLLKKTTVPNRIFYIKRFFRIVPLFILMGFYYSLTSETAVFHILSPLSGLNPYYMDAIAGGWSIWNEMYFYLIFPLYFLIRDRKGGVFVLSAILVLLSFIINTRIFGIVENSVHMMNFDYLNIFTQFICFVFGIEMMAKAYKKILIIFTTYLLFGFGLKWLFFNDYIGVTDFGASYWLALISILCLAILYFLKYLSSQFEKIHDHKIFRLISTMGQMTYTSYMIHFVLIDIYFKQLKFDYGLSINFLLISAVTFSLSYFLKPYTENIWSAYGNKLALKFLKPNYSLQVVKE</sequence>
<feature type="transmembrane region" description="Helical" evidence="1">
    <location>
        <begin position="126"/>
        <end position="142"/>
    </location>
</feature>
<name>A0A4S3M163_9FLAO</name>
<feature type="domain" description="Acyltransferase 3" evidence="2">
    <location>
        <begin position="6"/>
        <end position="322"/>
    </location>
</feature>
<feature type="transmembrane region" description="Helical" evidence="1">
    <location>
        <begin position="302"/>
        <end position="322"/>
    </location>
</feature>
<accession>A0A4S3M163</accession>
<keyword evidence="3" id="KW-0012">Acyltransferase</keyword>
<feature type="transmembrane region" description="Helical" evidence="1">
    <location>
        <begin position="236"/>
        <end position="257"/>
    </location>
</feature>
<dbReference type="InterPro" id="IPR050879">
    <property type="entry name" value="Acyltransferase_3"/>
</dbReference>